<protein>
    <submittedName>
        <fullName evidence="2">Uncharacterized protein</fullName>
    </submittedName>
</protein>
<feature type="region of interest" description="Disordered" evidence="1">
    <location>
        <begin position="125"/>
        <end position="153"/>
    </location>
</feature>
<comment type="caution">
    <text evidence="2">The sequence shown here is derived from an EMBL/GenBank/DDBJ whole genome shotgun (WGS) entry which is preliminary data.</text>
</comment>
<dbReference type="AlphaFoldDB" id="A0A5C6PKY7"/>
<evidence type="ECO:0000313" key="3">
    <source>
        <dbReference type="Proteomes" id="UP000324091"/>
    </source>
</evidence>
<organism evidence="2 3">
    <name type="scientific">Takifugu flavidus</name>
    <name type="common">sansaifugu</name>
    <dbReference type="NCBI Taxonomy" id="433684"/>
    <lineage>
        <taxon>Eukaryota</taxon>
        <taxon>Metazoa</taxon>
        <taxon>Chordata</taxon>
        <taxon>Craniata</taxon>
        <taxon>Vertebrata</taxon>
        <taxon>Euteleostomi</taxon>
        <taxon>Actinopterygii</taxon>
        <taxon>Neopterygii</taxon>
        <taxon>Teleostei</taxon>
        <taxon>Neoteleostei</taxon>
        <taxon>Acanthomorphata</taxon>
        <taxon>Eupercaria</taxon>
        <taxon>Tetraodontiformes</taxon>
        <taxon>Tetradontoidea</taxon>
        <taxon>Tetraodontidae</taxon>
        <taxon>Takifugu</taxon>
    </lineage>
</organism>
<name>A0A5C6PKY7_9TELE</name>
<proteinExistence type="predicted"/>
<accession>A0A5C6PKY7</accession>
<keyword evidence="3" id="KW-1185">Reference proteome</keyword>
<dbReference type="Proteomes" id="UP000324091">
    <property type="component" value="Chromosome 10"/>
</dbReference>
<gene>
    <name evidence="2" type="ORF">D4764_10G0006090</name>
</gene>
<feature type="compositionally biased region" description="Basic and acidic residues" evidence="1">
    <location>
        <begin position="46"/>
        <end position="57"/>
    </location>
</feature>
<evidence type="ECO:0000256" key="1">
    <source>
        <dbReference type="SAM" id="MobiDB-lite"/>
    </source>
</evidence>
<reference evidence="2 3" key="1">
    <citation type="submission" date="2019-04" db="EMBL/GenBank/DDBJ databases">
        <title>Chromosome genome assembly for Takifugu flavidus.</title>
        <authorList>
            <person name="Xiao S."/>
        </authorList>
    </citation>
    <scope>NUCLEOTIDE SEQUENCE [LARGE SCALE GENOMIC DNA]</scope>
    <source>
        <strain evidence="2">HTHZ2018</strain>
        <tissue evidence="2">Muscle</tissue>
    </source>
</reference>
<dbReference type="EMBL" id="RHFK02000002">
    <property type="protein sequence ID" value="TWW79579.1"/>
    <property type="molecule type" value="Genomic_DNA"/>
</dbReference>
<sequence>MSLLYHPEFAGTSRLLSPNRVTFYSNLTDVRVMMPSPSGASASTDPEQRRHYLRGPDGDDFNPPQPSNDAAKRKKVRDVGLETLGALFVNSRSNKRRKSRLARRGRNANYGLVCLRVTLARTDTGRGAGCRGQARPAPSTGKGRSRGSVRPLTDDREAIVHCHPSTRLDDRPTFTQDGGRLGTRMTPLHPGFCWSLQVQPLTSIILKDFVWNPSPSISRLGEKAVCLMWSTVRRHSSLEARPAGGDTRGGVRTVGVTEREPAEPRQLVDFIKADWLVNEAQGARVLAPTSLLSSSSPLPLLQRDNKEADE</sequence>
<evidence type="ECO:0000313" key="2">
    <source>
        <dbReference type="EMBL" id="TWW79579.1"/>
    </source>
</evidence>
<feature type="region of interest" description="Disordered" evidence="1">
    <location>
        <begin position="35"/>
        <end position="75"/>
    </location>
</feature>